<keyword evidence="2" id="KW-1133">Transmembrane helix</keyword>
<keyword evidence="2" id="KW-0812">Transmembrane</keyword>
<evidence type="ECO:0000256" key="2">
    <source>
        <dbReference type="SAM" id="Phobius"/>
    </source>
</evidence>
<keyword evidence="2" id="KW-0472">Membrane</keyword>
<evidence type="ECO:0000256" key="1">
    <source>
        <dbReference type="SAM" id="Coils"/>
    </source>
</evidence>
<evidence type="ECO:0000313" key="3">
    <source>
        <dbReference type="EMBL" id="PMD23297.1"/>
    </source>
</evidence>
<feature type="transmembrane region" description="Helical" evidence="2">
    <location>
        <begin position="29"/>
        <end position="54"/>
    </location>
</feature>
<proteinExistence type="predicted"/>
<keyword evidence="1" id="KW-0175">Coiled coil</keyword>
<accession>A0A2J6QAJ6</accession>
<dbReference type="AlphaFoldDB" id="A0A2J6QAJ6"/>
<gene>
    <name evidence="3" type="ORF">NA56DRAFT_701582</name>
</gene>
<dbReference type="Proteomes" id="UP000235672">
    <property type="component" value="Unassembled WGS sequence"/>
</dbReference>
<feature type="coiled-coil region" evidence="1">
    <location>
        <begin position="117"/>
        <end position="144"/>
    </location>
</feature>
<protein>
    <submittedName>
        <fullName evidence="3">Uncharacterized protein</fullName>
    </submittedName>
</protein>
<organism evidence="3 4">
    <name type="scientific">Hyaloscypha hepaticicola</name>
    <dbReference type="NCBI Taxonomy" id="2082293"/>
    <lineage>
        <taxon>Eukaryota</taxon>
        <taxon>Fungi</taxon>
        <taxon>Dikarya</taxon>
        <taxon>Ascomycota</taxon>
        <taxon>Pezizomycotina</taxon>
        <taxon>Leotiomycetes</taxon>
        <taxon>Helotiales</taxon>
        <taxon>Hyaloscyphaceae</taxon>
        <taxon>Hyaloscypha</taxon>
    </lineage>
</organism>
<name>A0A2J6QAJ6_9HELO</name>
<reference evidence="3 4" key="1">
    <citation type="submission" date="2016-05" db="EMBL/GenBank/DDBJ databases">
        <title>A degradative enzymes factory behind the ericoid mycorrhizal symbiosis.</title>
        <authorList>
            <consortium name="DOE Joint Genome Institute"/>
            <person name="Martino E."/>
            <person name="Morin E."/>
            <person name="Grelet G."/>
            <person name="Kuo A."/>
            <person name="Kohler A."/>
            <person name="Daghino S."/>
            <person name="Barry K."/>
            <person name="Choi C."/>
            <person name="Cichocki N."/>
            <person name="Clum A."/>
            <person name="Copeland A."/>
            <person name="Hainaut M."/>
            <person name="Haridas S."/>
            <person name="Labutti K."/>
            <person name="Lindquist E."/>
            <person name="Lipzen A."/>
            <person name="Khouja H.-R."/>
            <person name="Murat C."/>
            <person name="Ohm R."/>
            <person name="Olson A."/>
            <person name="Spatafora J."/>
            <person name="Veneault-Fourrey C."/>
            <person name="Henrissat B."/>
            <person name="Grigoriev I."/>
            <person name="Martin F."/>
            <person name="Perotto S."/>
        </authorList>
    </citation>
    <scope>NUCLEOTIDE SEQUENCE [LARGE SCALE GENOMIC DNA]</scope>
    <source>
        <strain evidence="3 4">UAMH 7357</strain>
    </source>
</reference>
<sequence length="146" mass="16999">MSSTNYTTPPLRSFGPFENTCKVSDYSNYILWTLLFLAMISCLILGMTIFWKLIFSLPNEKRYNPTFKVFLELAEKTPEESEDRFLDSCVEFCRDNEGIFRQCDLGKKPQVHGHFMKMEAKRLLAEAKTLEDKAEEKVEQEMTEAS</sequence>
<keyword evidence="4" id="KW-1185">Reference proteome</keyword>
<evidence type="ECO:0000313" key="4">
    <source>
        <dbReference type="Proteomes" id="UP000235672"/>
    </source>
</evidence>
<dbReference type="EMBL" id="KZ613475">
    <property type="protein sequence ID" value="PMD23297.1"/>
    <property type="molecule type" value="Genomic_DNA"/>
</dbReference>